<dbReference type="PANTHER" id="PTHR43105">
    <property type="entry name" value="RESPIRATORY NITRATE REDUCTASE"/>
    <property type="match status" value="1"/>
</dbReference>
<dbReference type="RefSeq" id="WP_311656636.1">
    <property type="nucleotide sequence ID" value="NZ_JAVRHY010000001.1"/>
</dbReference>
<dbReference type="InterPro" id="IPR041854">
    <property type="entry name" value="BFD-like_2Fe2S-bd_dom_sf"/>
</dbReference>
<evidence type="ECO:0000256" key="8">
    <source>
        <dbReference type="ARBA" id="ARBA00023004"/>
    </source>
</evidence>
<comment type="cofactor">
    <cofactor evidence="2">
        <name>[4Fe-4S] cluster</name>
        <dbReference type="ChEBI" id="CHEBI:49883"/>
    </cofactor>
</comment>
<comment type="similarity">
    <text evidence="3">Belongs to the prokaryotic molybdopterin-containing oxidoreductase family. NasA/NapA/NarB subfamily.</text>
</comment>
<evidence type="ECO:0000256" key="4">
    <source>
        <dbReference type="ARBA" id="ARBA00022485"/>
    </source>
</evidence>
<dbReference type="PANTHER" id="PTHR43105:SF9">
    <property type="entry name" value="NADPH-FE(3+) OXIDOREDUCTASE SUBUNIT ALPHA"/>
    <property type="match status" value="1"/>
</dbReference>
<evidence type="ECO:0000256" key="5">
    <source>
        <dbReference type="ARBA" id="ARBA00022505"/>
    </source>
</evidence>
<dbReference type="Pfam" id="PF01568">
    <property type="entry name" value="Molydop_binding"/>
    <property type="match status" value="1"/>
</dbReference>
<dbReference type="InterPro" id="IPR041957">
    <property type="entry name" value="CT_Nitrate-R-NapA-like"/>
</dbReference>
<dbReference type="InterPro" id="IPR006657">
    <property type="entry name" value="MoPterin_dinucl-bd_dom"/>
</dbReference>
<dbReference type="SUPFAM" id="SSF53706">
    <property type="entry name" value="Formate dehydrogenase/DMSO reductase, domains 1-3"/>
    <property type="match status" value="1"/>
</dbReference>
<dbReference type="Proteomes" id="UP001259982">
    <property type="component" value="Unassembled WGS sequence"/>
</dbReference>
<dbReference type="InterPro" id="IPR009010">
    <property type="entry name" value="Asp_de-COase-like_dom_sf"/>
</dbReference>
<dbReference type="Gene3D" id="2.40.40.20">
    <property type="match status" value="1"/>
</dbReference>
<dbReference type="Gene3D" id="2.20.25.90">
    <property type="entry name" value="ADC-like domains"/>
    <property type="match status" value="1"/>
</dbReference>
<reference evidence="13 14" key="1">
    <citation type="submission" date="2023-09" db="EMBL/GenBank/DDBJ databases">
        <authorList>
            <person name="Rey-Velasco X."/>
        </authorList>
    </citation>
    <scope>NUCLEOTIDE SEQUENCE [LARGE SCALE GENOMIC DNA]</scope>
    <source>
        <strain evidence="13 14">P385</strain>
    </source>
</reference>
<accession>A0ABU3B3N2</accession>
<evidence type="ECO:0000256" key="3">
    <source>
        <dbReference type="ARBA" id="ARBA00008747"/>
    </source>
</evidence>
<keyword evidence="9" id="KW-0411">Iron-sulfur</keyword>
<dbReference type="Pfam" id="PF00384">
    <property type="entry name" value="Molybdopterin"/>
    <property type="match status" value="1"/>
</dbReference>
<evidence type="ECO:0000313" key="13">
    <source>
        <dbReference type="EMBL" id="MDT0617059.1"/>
    </source>
</evidence>
<dbReference type="Gene3D" id="3.40.50.740">
    <property type="match status" value="1"/>
</dbReference>
<keyword evidence="4" id="KW-0004">4Fe-4S</keyword>
<evidence type="ECO:0000256" key="7">
    <source>
        <dbReference type="ARBA" id="ARBA00023002"/>
    </source>
</evidence>
<dbReference type="CDD" id="cd02754">
    <property type="entry name" value="MopB_Nitrate-R-NapA-like"/>
    <property type="match status" value="1"/>
</dbReference>
<sequence length="941" mass="100271">MNDPVRTTCPYCGVGCGVRAAVDANGAVSIAGDDGHPANAGRLCSKGATLGDTVGLDGRLLHPEVCGERADWDTALDTVADGFRDVINRHGPEAVAFYVSGQLLTEDYYVANKLMKGFIGGGNIDTNSRLCMSSAVAGHMRAFGEDVVPGCYADVDDADLIVLVGSNTAWCHPIVYRRIEAARAARPDLKLVVIDPRRTTTAEDADLHLPVAPGQDVALFNGLLAHLEAGGHIDSSFVDAHTEGAFAALAEARRGGAIAELARTTGIAEHDLARFFDWFASTERTVTMFSQGVNQSSAGTDKVNAIINCHLLTGRIGRPGTGPFSITGQPNAMGGREVGGLANTLAAHRDFDAVDSVGAFWRAPQIARAPGLKAVDMFEAIGEGRIKAVWIMATNPVVSLPNADGLRAALETCDLVVVSDCEGATDTLTCADIKLPATGWGEKDGTVTNSERCISRQRPFLPAPGEAKPDWWIIGEVARRLGHGDAFDYRSPHDIFVEHAALSAHDNDGRYAFDIGGLANLTRAEYDALEPLQWPVLEVIPSPPWAGERARERGWPDTLPSPPSPQSSPPVVGGRGSALSGTRRLFTDGVFPTETGRARFVAITPRGPAHAPDADHPLVLNTGRVRDHWHTMTRTGRSARLSAHVDEPFAAVHPQDAQVFGLGDGALARLETEWGHMLARVRVDEGQARGSVFVPMHWNAQTAAAGRVGALVNPVVDPVSGEPEFKHTPLRLREFAARWHGFLLTRTRPALTGETDLDYWVLVRGEHFWRAELAAGEAVGDWAKRARRLLGATSPDADWLEFRDERAGAYRGALLVDERLEACLFVAPEPPGLPARHWLGGLFAQDELSDADRMALLAGGPVESGGDTGPPVCSCFGVSRGAIETAIQDQGLTTPAAIGDALGAGTNCGSCLPDLRRLIDIHATTTDDDANETNPVAAQAH</sequence>
<evidence type="ECO:0000256" key="9">
    <source>
        <dbReference type="ARBA" id="ARBA00023014"/>
    </source>
</evidence>
<dbReference type="Gene3D" id="1.10.10.1100">
    <property type="entry name" value="BFD-like [2Fe-2S]-binding domain"/>
    <property type="match status" value="1"/>
</dbReference>
<dbReference type="PROSITE" id="PS51669">
    <property type="entry name" value="4FE4S_MOW_BIS_MGD"/>
    <property type="match status" value="1"/>
</dbReference>
<keyword evidence="7" id="KW-0560">Oxidoreductase</keyword>
<dbReference type="InterPro" id="IPR007419">
    <property type="entry name" value="BFD-like_2Fe2S-bd_dom"/>
</dbReference>
<feature type="region of interest" description="Disordered" evidence="11">
    <location>
        <begin position="546"/>
        <end position="579"/>
    </location>
</feature>
<dbReference type="InterPro" id="IPR050123">
    <property type="entry name" value="Prok_molybdopt-oxidoreductase"/>
</dbReference>
<dbReference type="Pfam" id="PF04324">
    <property type="entry name" value="Fer2_BFD"/>
    <property type="match status" value="1"/>
</dbReference>
<dbReference type="SUPFAM" id="SSF50692">
    <property type="entry name" value="ADC-like"/>
    <property type="match status" value="1"/>
</dbReference>
<evidence type="ECO:0000256" key="2">
    <source>
        <dbReference type="ARBA" id="ARBA00001966"/>
    </source>
</evidence>
<dbReference type="SMART" id="SM00926">
    <property type="entry name" value="Molybdop_Fe4S4"/>
    <property type="match status" value="1"/>
</dbReference>
<keyword evidence="8" id="KW-0408">Iron</keyword>
<dbReference type="PROSITE" id="PS00551">
    <property type="entry name" value="MOLYBDOPTERIN_PROK_1"/>
    <property type="match status" value="1"/>
</dbReference>
<evidence type="ECO:0000256" key="1">
    <source>
        <dbReference type="ARBA" id="ARBA00001942"/>
    </source>
</evidence>
<keyword evidence="14" id="KW-1185">Reference proteome</keyword>
<dbReference type="CDD" id="cd02791">
    <property type="entry name" value="MopB_CT_Nitrate-R-NapA-like"/>
    <property type="match status" value="1"/>
</dbReference>
<proteinExistence type="inferred from homology"/>
<evidence type="ECO:0000256" key="6">
    <source>
        <dbReference type="ARBA" id="ARBA00022723"/>
    </source>
</evidence>
<name>A0ABU3B3N2_9GAMM</name>
<dbReference type="Pfam" id="PF04879">
    <property type="entry name" value="Molybdop_Fe4S4"/>
    <property type="match status" value="1"/>
</dbReference>
<dbReference type="InterPro" id="IPR027467">
    <property type="entry name" value="MopterinOxRdtase_cofactor_BS"/>
</dbReference>
<evidence type="ECO:0000256" key="10">
    <source>
        <dbReference type="ARBA" id="ARBA00023063"/>
    </source>
</evidence>
<organism evidence="13 14">
    <name type="scientific">Spectribacter acetivorans</name>
    <dbReference type="NCBI Taxonomy" id="3075603"/>
    <lineage>
        <taxon>Bacteria</taxon>
        <taxon>Pseudomonadati</taxon>
        <taxon>Pseudomonadota</taxon>
        <taxon>Gammaproteobacteria</taxon>
        <taxon>Salinisphaerales</taxon>
        <taxon>Salinisphaeraceae</taxon>
        <taxon>Spectribacter</taxon>
    </lineage>
</organism>
<comment type="cofactor">
    <cofactor evidence="1">
        <name>Mo-bis(molybdopterin guanine dinucleotide)</name>
        <dbReference type="ChEBI" id="CHEBI:60539"/>
    </cofactor>
</comment>
<evidence type="ECO:0000256" key="11">
    <source>
        <dbReference type="SAM" id="MobiDB-lite"/>
    </source>
</evidence>
<dbReference type="InterPro" id="IPR006656">
    <property type="entry name" value="Mopterin_OxRdtase"/>
</dbReference>
<comment type="caution">
    <text evidence="13">The sequence shown here is derived from an EMBL/GenBank/DDBJ whole genome shotgun (WGS) entry which is preliminary data.</text>
</comment>
<feature type="domain" description="4Fe-4S Mo/W bis-MGD-type" evidence="12">
    <location>
        <begin position="2"/>
        <end position="58"/>
    </location>
</feature>
<keyword evidence="10" id="KW-0534">Nitrate assimilation</keyword>
<dbReference type="InterPro" id="IPR006963">
    <property type="entry name" value="Mopterin_OxRdtase_4Fe-4S_dom"/>
</dbReference>
<evidence type="ECO:0000259" key="12">
    <source>
        <dbReference type="PROSITE" id="PS51669"/>
    </source>
</evidence>
<feature type="compositionally biased region" description="Pro residues" evidence="11">
    <location>
        <begin position="559"/>
        <end position="568"/>
    </location>
</feature>
<keyword evidence="6" id="KW-0479">Metal-binding</keyword>
<protein>
    <submittedName>
        <fullName evidence="13">Molybdopterin-dependent oxidoreductase</fullName>
    </submittedName>
</protein>
<dbReference type="Gene3D" id="3.40.228.10">
    <property type="entry name" value="Dimethylsulfoxide Reductase, domain 2"/>
    <property type="match status" value="1"/>
</dbReference>
<dbReference type="EMBL" id="JAVRHY010000001">
    <property type="protein sequence ID" value="MDT0617059.1"/>
    <property type="molecule type" value="Genomic_DNA"/>
</dbReference>
<evidence type="ECO:0000313" key="14">
    <source>
        <dbReference type="Proteomes" id="UP001259982"/>
    </source>
</evidence>
<keyword evidence="5" id="KW-0500">Molybdenum</keyword>
<gene>
    <name evidence="13" type="ORF">RM531_01085</name>
</gene>